<name>A0A250B8Q7_9GAMM</name>
<keyword evidence="3" id="KW-0010">Activator</keyword>
<dbReference type="PRINTS" id="PR00032">
    <property type="entry name" value="HTHARAC"/>
</dbReference>
<dbReference type="PROSITE" id="PS00041">
    <property type="entry name" value="HTH_ARAC_FAMILY_1"/>
    <property type="match status" value="1"/>
</dbReference>
<dbReference type="InterPro" id="IPR020449">
    <property type="entry name" value="Tscrpt_reg_AraC-type_HTH"/>
</dbReference>
<dbReference type="PANTHER" id="PTHR43280">
    <property type="entry name" value="ARAC-FAMILY TRANSCRIPTIONAL REGULATOR"/>
    <property type="match status" value="1"/>
</dbReference>
<keyword evidence="4" id="KW-0804">Transcription</keyword>
<dbReference type="Pfam" id="PF12833">
    <property type="entry name" value="HTH_18"/>
    <property type="match status" value="1"/>
</dbReference>
<evidence type="ECO:0000256" key="3">
    <source>
        <dbReference type="ARBA" id="ARBA00023159"/>
    </source>
</evidence>
<dbReference type="InterPro" id="IPR037923">
    <property type="entry name" value="HTH-like"/>
</dbReference>
<dbReference type="InterPro" id="IPR018062">
    <property type="entry name" value="HTH_AraC-typ_CS"/>
</dbReference>
<keyword evidence="1" id="KW-0805">Transcription regulation</keyword>
<dbReference type="AlphaFoldDB" id="A0A250B8Q7"/>
<organism evidence="7 8">
    <name type="scientific">Gibbsiella quercinecans</name>
    <dbReference type="NCBI Taxonomy" id="929813"/>
    <lineage>
        <taxon>Bacteria</taxon>
        <taxon>Pseudomonadati</taxon>
        <taxon>Pseudomonadota</taxon>
        <taxon>Gammaproteobacteria</taxon>
        <taxon>Enterobacterales</taxon>
        <taxon>Yersiniaceae</taxon>
        <taxon>Gibbsiella</taxon>
    </lineage>
</organism>
<dbReference type="InterPro" id="IPR003313">
    <property type="entry name" value="AraC-bd"/>
</dbReference>
<dbReference type="GO" id="GO:0043565">
    <property type="term" value="F:sequence-specific DNA binding"/>
    <property type="evidence" value="ECO:0007669"/>
    <property type="project" value="InterPro"/>
</dbReference>
<dbReference type="KEGG" id="gqu:AWC35_19235"/>
<accession>A0A250B8Q7</accession>
<dbReference type="GO" id="GO:0003700">
    <property type="term" value="F:DNA-binding transcription factor activity"/>
    <property type="evidence" value="ECO:0007669"/>
    <property type="project" value="InterPro"/>
</dbReference>
<protein>
    <recommendedName>
        <fullName evidence="5">Arabinose operon regulatory protein</fullName>
    </recommendedName>
</protein>
<proteinExistence type="predicted"/>
<dbReference type="SUPFAM" id="SSF51215">
    <property type="entry name" value="Regulatory protein AraC"/>
    <property type="match status" value="1"/>
</dbReference>
<dbReference type="Gene3D" id="2.60.120.10">
    <property type="entry name" value="Jelly Rolls"/>
    <property type="match status" value="1"/>
</dbReference>
<reference evidence="7 8" key="1">
    <citation type="submission" date="2016-01" db="EMBL/GenBank/DDBJ databases">
        <authorList>
            <person name="Oliw E.H."/>
        </authorList>
    </citation>
    <scope>NUCLEOTIDE SEQUENCE [LARGE SCALE GENOMIC DNA]</scope>
    <source>
        <strain evidence="7 8">FRB97</strain>
    </source>
</reference>
<dbReference type="InterPro" id="IPR009057">
    <property type="entry name" value="Homeodomain-like_sf"/>
</dbReference>
<dbReference type="InterPro" id="IPR018060">
    <property type="entry name" value="HTH_AraC"/>
</dbReference>
<evidence type="ECO:0000256" key="4">
    <source>
        <dbReference type="ARBA" id="ARBA00023163"/>
    </source>
</evidence>
<dbReference type="EMBL" id="CP014136">
    <property type="protein sequence ID" value="ATA22539.1"/>
    <property type="molecule type" value="Genomic_DNA"/>
</dbReference>
<keyword evidence="8" id="KW-1185">Reference proteome</keyword>
<evidence type="ECO:0000256" key="1">
    <source>
        <dbReference type="ARBA" id="ARBA00023015"/>
    </source>
</evidence>
<dbReference type="Pfam" id="PF02311">
    <property type="entry name" value="AraC_binding"/>
    <property type="match status" value="1"/>
</dbReference>
<feature type="domain" description="HTH araC/xylS-type" evidence="6">
    <location>
        <begin position="143"/>
        <end position="244"/>
    </location>
</feature>
<dbReference type="PROSITE" id="PS01124">
    <property type="entry name" value="HTH_ARAC_FAMILY_2"/>
    <property type="match status" value="1"/>
</dbReference>
<dbReference type="Gene3D" id="1.10.10.60">
    <property type="entry name" value="Homeodomain-like"/>
    <property type="match status" value="2"/>
</dbReference>
<evidence type="ECO:0000313" key="8">
    <source>
        <dbReference type="Proteomes" id="UP000217182"/>
    </source>
</evidence>
<gene>
    <name evidence="7" type="ORF">AWC35_19235</name>
</gene>
<evidence type="ECO:0000256" key="5">
    <source>
        <dbReference type="ARBA" id="ARBA00044978"/>
    </source>
</evidence>
<dbReference type="InterPro" id="IPR014710">
    <property type="entry name" value="RmlC-like_jellyroll"/>
</dbReference>
<evidence type="ECO:0000259" key="6">
    <source>
        <dbReference type="PROSITE" id="PS01124"/>
    </source>
</evidence>
<evidence type="ECO:0000256" key="2">
    <source>
        <dbReference type="ARBA" id="ARBA00023125"/>
    </source>
</evidence>
<sequence>MHPETVEIILITDGEGEYFIGNRTYPVRQGDLVIYNSQVVHDEYLEKDRPIGTICCGINNLSQPGLRLNALIPDDVVPVYPLYHHYDTIFMLMNATFMILNHGAVNGPVMAQSLMKVLLAYIDSNILPQPDGRAARRGESLPACIKNYIDLNFHEPIRLETLALRFNVSPFYVSHEFKKRYGYSPMDYLIKRRLGEAQSLLTTAEGGHEKITSIAYRVGFSNLSHFQNYFKNKVGKTPGQYRKDYRKANLRA</sequence>
<evidence type="ECO:0000313" key="7">
    <source>
        <dbReference type="EMBL" id="ATA22539.1"/>
    </source>
</evidence>
<dbReference type="PANTHER" id="PTHR43280:SF17">
    <property type="entry name" value="ARAC-TYPE DNA-BINDING DOMAIN-CONTAINING PROTEIN"/>
    <property type="match status" value="1"/>
</dbReference>
<dbReference type="SUPFAM" id="SSF46689">
    <property type="entry name" value="Homeodomain-like"/>
    <property type="match status" value="2"/>
</dbReference>
<dbReference type="Proteomes" id="UP000217182">
    <property type="component" value="Chromosome"/>
</dbReference>
<dbReference type="SMART" id="SM00342">
    <property type="entry name" value="HTH_ARAC"/>
    <property type="match status" value="1"/>
</dbReference>
<keyword evidence="2 7" id="KW-0238">DNA-binding</keyword>